<dbReference type="HOGENOM" id="CLU_005854_7_3_0"/>
<keyword evidence="6" id="KW-1185">Reference proteome</keyword>
<dbReference type="PRINTS" id="PR01607">
    <property type="entry name" value="APYRASEFAMLY"/>
</dbReference>
<dbReference type="CDD" id="cd00845">
    <property type="entry name" value="MPP_UshA_N_like"/>
    <property type="match status" value="1"/>
</dbReference>
<evidence type="ECO:0000256" key="2">
    <source>
        <dbReference type="RuleBase" id="RU362119"/>
    </source>
</evidence>
<keyword evidence="2 5" id="KW-0378">Hydrolase</keyword>
<dbReference type="GO" id="GO:0008253">
    <property type="term" value="F:5'-nucleotidase activity"/>
    <property type="evidence" value="ECO:0007669"/>
    <property type="project" value="UniProtKB-EC"/>
</dbReference>
<dbReference type="KEGG" id="caci:CLOAM1796"/>
<evidence type="ECO:0000256" key="1">
    <source>
        <dbReference type="ARBA" id="ARBA00022729"/>
    </source>
</evidence>
<accession>B0VJH0</accession>
<evidence type="ECO:0000259" key="4">
    <source>
        <dbReference type="Pfam" id="PF02872"/>
    </source>
</evidence>
<dbReference type="InterPro" id="IPR004843">
    <property type="entry name" value="Calcineurin-like_PHP"/>
</dbReference>
<comment type="similarity">
    <text evidence="2">Belongs to the 5'-nucleotidase family.</text>
</comment>
<dbReference type="SUPFAM" id="SSF55816">
    <property type="entry name" value="5'-nucleotidase (syn. UDP-sugar hydrolase), C-terminal domain"/>
    <property type="match status" value="1"/>
</dbReference>
<keyword evidence="1" id="KW-0732">Signal</keyword>
<dbReference type="Proteomes" id="UP000002019">
    <property type="component" value="Chromosome"/>
</dbReference>
<name>B0VJH0_CLOAI</name>
<proteinExistence type="inferred from homology"/>
<dbReference type="SUPFAM" id="SSF56300">
    <property type="entry name" value="Metallo-dependent phosphatases"/>
    <property type="match status" value="1"/>
</dbReference>
<evidence type="ECO:0000313" key="6">
    <source>
        <dbReference type="Proteomes" id="UP000002019"/>
    </source>
</evidence>
<protein>
    <submittedName>
        <fullName evidence="5">5'-nucleotidase</fullName>
        <ecNumber evidence="5">3.1.3.5</ecNumber>
    </submittedName>
</protein>
<gene>
    <name evidence="5" type="ordered locus">CLOAM1796</name>
</gene>
<dbReference type="Pfam" id="PF00149">
    <property type="entry name" value="Metallophos"/>
    <property type="match status" value="1"/>
</dbReference>
<reference evidence="5 6" key="1">
    <citation type="journal article" date="2008" name="J. Bacteriol.">
        <title>'Candidatus Cloacamonas acidaminovorans': genome sequence reconstruction provides a first glimpse of a new bacterial division.</title>
        <authorList>
            <person name="Pelletier E."/>
            <person name="Kreimeyer A."/>
            <person name="Bocs S."/>
            <person name="Rouy Z."/>
            <person name="Gyapay G."/>
            <person name="Chouari R."/>
            <person name="Riviere D."/>
            <person name="Ganesan A."/>
            <person name="Daegelen P."/>
            <person name="Sghir A."/>
            <person name="Cohen G.N."/>
            <person name="Medigue C."/>
            <person name="Weissenbach J."/>
            <person name="Le Paslier D."/>
        </authorList>
    </citation>
    <scope>NUCLEOTIDE SEQUENCE [LARGE SCALE GENOMIC DNA]</scope>
    <source>
        <strain evidence="6">Evry</strain>
    </source>
</reference>
<dbReference type="AlphaFoldDB" id="B0VJH0"/>
<organism evidence="5 6">
    <name type="scientific">Cloacimonas acidaminovorans (strain Evry)</name>
    <dbReference type="NCBI Taxonomy" id="459349"/>
    <lineage>
        <taxon>Bacteria</taxon>
        <taxon>Pseudomonadati</taxon>
        <taxon>Candidatus Cloacimonadota</taxon>
        <taxon>Candidatus Cloacimonadia</taxon>
        <taxon>Candidatus Cloacimonadales</taxon>
        <taxon>Candidatus Cloacimonadaceae</taxon>
        <taxon>Candidatus Cloacimonas</taxon>
    </lineage>
</organism>
<dbReference type="InterPro" id="IPR006179">
    <property type="entry name" value="5_nucleotidase/apyrase"/>
</dbReference>
<dbReference type="PANTHER" id="PTHR11575">
    <property type="entry name" value="5'-NUCLEOTIDASE-RELATED"/>
    <property type="match status" value="1"/>
</dbReference>
<keyword evidence="2" id="KW-0547">Nucleotide-binding</keyword>
<dbReference type="InterPro" id="IPR008334">
    <property type="entry name" value="5'-Nucleotdase_C"/>
</dbReference>
<dbReference type="eggNOG" id="COG0737">
    <property type="taxonomic scope" value="Bacteria"/>
</dbReference>
<dbReference type="STRING" id="459349.CLOAM1796"/>
<dbReference type="GO" id="GO:0000166">
    <property type="term" value="F:nucleotide binding"/>
    <property type="evidence" value="ECO:0007669"/>
    <property type="project" value="UniProtKB-KW"/>
</dbReference>
<dbReference type="EC" id="3.1.3.5" evidence="5"/>
<dbReference type="Gene3D" id="3.60.21.10">
    <property type="match status" value="1"/>
</dbReference>
<dbReference type="EMBL" id="CU466930">
    <property type="protein sequence ID" value="CAO81630.1"/>
    <property type="molecule type" value="Genomic_DNA"/>
</dbReference>
<feature type="domain" description="5'-Nucleotidase C-terminal" evidence="4">
    <location>
        <begin position="339"/>
        <end position="478"/>
    </location>
</feature>
<feature type="domain" description="Calcineurin-like phosphoesterase" evidence="3">
    <location>
        <begin position="44"/>
        <end position="254"/>
    </location>
</feature>
<dbReference type="InterPro" id="IPR036907">
    <property type="entry name" value="5'-Nucleotdase_C_sf"/>
</dbReference>
<dbReference type="GO" id="GO:0030288">
    <property type="term" value="C:outer membrane-bounded periplasmic space"/>
    <property type="evidence" value="ECO:0007669"/>
    <property type="project" value="TreeGrafter"/>
</dbReference>
<dbReference type="PANTHER" id="PTHR11575:SF24">
    <property type="entry name" value="5'-NUCLEOTIDASE"/>
    <property type="match status" value="1"/>
</dbReference>
<dbReference type="GO" id="GO:0009166">
    <property type="term" value="P:nucleotide catabolic process"/>
    <property type="evidence" value="ECO:0007669"/>
    <property type="project" value="InterPro"/>
</dbReference>
<dbReference type="Pfam" id="PF02872">
    <property type="entry name" value="5_nucleotid_C"/>
    <property type="match status" value="1"/>
</dbReference>
<evidence type="ECO:0000313" key="5">
    <source>
        <dbReference type="EMBL" id="CAO81630.1"/>
    </source>
</evidence>
<dbReference type="InterPro" id="IPR029052">
    <property type="entry name" value="Metallo-depent_PP-like"/>
</dbReference>
<evidence type="ECO:0000259" key="3">
    <source>
        <dbReference type="Pfam" id="PF00149"/>
    </source>
</evidence>
<sequence length="508" mass="57416">MKVFCHSCASRNPEKRRIMNKNKSKVLTIIFLAASVFVTAVPVTILHTNDTHGTYLPQNSRFGKIGGYAVLEYYLNAEREKTSAALYLDAGDQQTGSIFASQNYDNAIGGAVIKVFNYLKLDATTYGNHEFDYSQDNTIKLRELANYPFLSTNILDKNNQPFGGIPYKIFSLDSLQIGVMGLTLTELPEKVKRENIAGLTILPYKEAIDKYIEEVDKQSDLIILLTHNGFEADSLLATVLDNRVDLIIGGHSHTVISEPCQVNGIYIASTGSYLNYLGAINLEVQNDRIIAYASKLIPLLEPENLPITPLNQFVQTMADSIEKETGKVIAHIPVDWIPDKFKETAVSRWAAEALKQEYYESCKPDLAIINNGGIRKVIPAGPVTLKDMYELFPFNNYIVLFSCYGRDLLTMEALNKEIAKNKPYDIVQTSSTEWKKKKRLFGLLKPKEVYYINGKPVDPNKIYRVVSFDYVLGQWDKYLGFKPFDVQETGELFTEVMIRQVKKMINEE</sequence>
<dbReference type="Gene3D" id="3.90.780.10">
    <property type="entry name" value="5'-Nucleotidase, C-terminal domain"/>
    <property type="match status" value="1"/>
</dbReference>